<accession>A0AAD2JFW4</accession>
<dbReference type="InterPro" id="IPR005135">
    <property type="entry name" value="Endo/exonuclease/phosphatase"/>
</dbReference>
<feature type="compositionally biased region" description="Basic residues" evidence="1">
    <location>
        <begin position="88"/>
        <end position="100"/>
    </location>
</feature>
<dbReference type="Proteomes" id="UP000283946">
    <property type="component" value="Chromosome"/>
</dbReference>
<dbReference type="EMBL" id="CP028130">
    <property type="protein sequence ID" value="AZZ54588.1"/>
    <property type="molecule type" value="Genomic_DNA"/>
</dbReference>
<protein>
    <recommendedName>
        <fullName evidence="2">Endonuclease/exonuclease/phosphatase domain-containing protein</fullName>
    </recommendedName>
</protein>
<evidence type="ECO:0000259" key="2">
    <source>
        <dbReference type="Pfam" id="PF03372"/>
    </source>
</evidence>
<dbReference type="InterPro" id="IPR036691">
    <property type="entry name" value="Endo/exonu/phosph_ase_sf"/>
</dbReference>
<feature type="compositionally biased region" description="Basic residues" evidence="1">
    <location>
        <begin position="63"/>
        <end position="74"/>
    </location>
</feature>
<feature type="domain" description="Endonuclease/exonuclease/phosphatase" evidence="2">
    <location>
        <begin position="125"/>
        <end position="338"/>
    </location>
</feature>
<dbReference type="AlphaFoldDB" id="A0AAD2JFW4"/>
<reference evidence="3 4" key="1">
    <citation type="submission" date="2018-03" db="EMBL/GenBank/DDBJ databases">
        <title>Bacteriophage NCPPB3778 and a type I-E CRISPR drive the evolution of the US Biological Select Agent, Rathayibacter toxicus.</title>
        <authorList>
            <person name="Davis E.W.II."/>
            <person name="Tabima J.F."/>
            <person name="Weisberg A.J."/>
            <person name="Dantas Lopes L."/>
            <person name="Wiseman M.S."/>
            <person name="Wiseman M.S."/>
            <person name="Pupko T."/>
            <person name="Belcher M.S."/>
            <person name="Sechler A.J."/>
            <person name="Tancos M.A."/>
            <person name="Schroeder B.K."/>
            <person name="Murray T.D."/>
            <person name="Luster D.G."/>
            <person name="Schneider W.L."/>
            <person name="Rogers E."/>
            <person name="Andreote F.D."/>
            <person name="Grunwald N.J."/>
            <person name="Putnam M.L."/>
            <person name="Chang J.H."/>
        </authorList>
    </citation>
    <scope>NUCLEOTIDE SEQUENCE [LARGE SCALE GENOMIC DNA]</scope>
    <source>
        <strain evidence="3 4">NCCPB 2253</strain>
    </source>
</reference>
<gene>
    <name evidence="3" type="ORF">C7V51_00815</name>
</gene>
<dbReference type="SUPFAM" id="SSF56219">
    <property type="entry name" value="DNase I-like"/>
    <property type="match status" value="1"/>
</dbReference>
<dbReference type="Pfam" id="PF03372">
    <property type="entry name" value="Exo_endo_phos"/>
    <property type="match status" value="1"/>
</dbReference>
<dbReference type="KEGG" id="ria:C7V51_00815"/>
<evidence type="ECO:0000313" key="3">
    <source>
        <dbReference type="EMBL" id="AZZ54588.1"/>
    </source>
</evidence>
<sequence length="355" mass="36956">MHSIVDGPSACPSLIGDGDETGEVRGGARGSDHAAGARRAGVLRRRPRGTVRADRAVPAGDRPRRRGRRRRPGRARGVGRSDPPSVTRARRPRGRLRAGPRGRAGPARLRLRSPRAHRLADVRVASWNILHDGVPTETIVELAQENAVDAVALLEVSRSRAQEVADALSVAGAPMTLHYAGAGGTDGSALLLSPGLGGYSIDSGTVITGETPSLIARPDTPERPVLAAVHTMAPIPGGMAQWRSDLAGLARLCTAEEDVIVVGDLNSTAEHWADLPGTAALGGCEDAGARAGGGALGTWPASIPPALGAPIDYVLFSGRWEVSGYLVVTDRDEAGSDHRPLVVQLSVRGLVKDSS</sequence>
<dbReference type="Gene3D" id="3.60.10.10">
    <property type="entry name" value="Endonuclease/exonuclease/phosphatase"/>
    <property type="match status" value="1"/>
</dbReference>
<proteinExistence type="predicted"/>
<dbReference type="GO" id="GO:0003824">
    <property type="term" value="F:catalytic activity"/>
    <property type="evidence" value="ECO:0007669"/>
    <property type="project" value="InterPro"/>
</dbReference>
<organism evidence="3 4">
    <name type="scientific">Rathayibacter iranicus</name>
    <dbReference type="NCBI Taxonomy" id="59737"/>
    <lineage>
        <taxon>Bacteria</taxon>
        <taxon>Bacillati</taxon>
        <taxon>Actinomycetota</taxon>
        <taxon>Actinomycetes</taxon>
        <taxon>Micrococcales</taxon>
        <taxon>Microbacteriaceae</taxon>
        <taxon>Rathayibacter</taxon>
    </lineage>
</organism>
<evidence type="ECO:0000256" key="1">
    <source>
        <dbReference type="SAM" id="MobiDB-lite"/>
    </source>
</evidence>
<evidence type="ECO:0000313" key="4">
    <source>
        <dbReference type="Proteomes" id="UP000283946"/>
    </source>
</evidence>
<name>A0AAD2JFW4_9MICO</name>
<feature type="region of interest" description="Disordered" evidence="1">
    <location>
        <begin position="1"/>
        <end position="107"/>
    </location>
</feature>